<dbReference type="RefSeq" id="WP_045255299.1">
    <property type="nucleotide sequence ID" value="NZ_CP031425.1"/>
</dbReference>
<keyword evidence="2" id="KW-1185">Reference proteome</keyword>
<dbReference type="GeneID" id="94444160"/>
<name>A0A0F0KCM8_9MICO</name>
<accession>A0A0F0KCM8</accession>
<comment type="caution">
    <text evidence="1">The sequence shown here is derived from an EMBL/GenBank/DDBJ whole genome shotgun (WGS) entry which is preliminary data.</text>
</comment>
<protein>
    <submittedName>
        <fullName evidence="1">Uncharacterized protein</fullName>
    </submittedName>
</protein>
<dbReference type="AlphaFoldDB" id="A0A0F0KCM8"/>
<gene>
    <name evidence="1" type="ORF">RN50_03015</name>
</gene>
<dbReference type="PATRIC" id="fig|104336.4.peg.3053"/>
<evidence type="ECO:0000313" key="1">
    <source>
        <dbReference type="EMBL" id="KJL17910.1"/>
    </source>
</evidence>
<dbReference type="EMBL" id="JYIU01000046">
    <property type="protein sequence ID" value="KJL17910.1"/>
    <property type="molecule type" value="Genomic_DNA"/>
</dbReference>
<dbReference type="Proteomes" id="UP000033572">
    <property type="component" value="Unassembled WGS sequence"/>
</dbReference>
<sequence>MSDPRFELRKATDSEWLVLDHKYTADDSRQTVACVYQVDAVEVDVVWMRDLPLANCYMSADDVLADVRRFYATPDRTTSPIAIPHRPPFATA</sequence>
<evidence type="ECO:0000313" key="2">
    <source>
        <dbReference type="Proteomes" id="UP000033572"/>
    </source>
</evidence>
<proteinExistence type="predicted"/>
<reference evidence="1 2" key="1">
    <citation type="submission" date="2015-02" db="EMBL/GenBank/DDBJ databases">
        <title>Draft genome sequences of ten Microbacterium spp. with emphasis on heavy metal contaminated environments.</title>
        <authorList>
            <person name="Corretto E."/>
        </authorList>
    </citation>
    <scope>NUCLEOTIDE SEQUENCE [LARGE SCALE GENOMIC DNA]</scope>
    <source>
        <strain evidence="1 2">DSM 12966</strain>
    </source>
</reference>
<organism evidence="1 2">
    <name type="scientific">Microbacterium foliorum</name>
    <dbReference type="NCBI Taxonomy" id="104336"/>
    <lineage>
        <taxon>Bacteria</taxon>
        <taxon>Bacillati</taxon>
        <taxon>Actinomycetota</taxon>
        <taxon>Actinomycetes</taxon>
        <taxon>Micrococcales</taxon>
        <taxon>Microbacteriaceae</taxon>
        <taxon>Microbacterium</taxon>
    </lineage>
</organism>
<dbReference type="KEGG" id="mfol:DXT68_07145"/>